<evidence type="ECO:0000259" key="11">
    <source>
        <dbReference type="Pfam" id="PF00725"/>
    </source>
</evidence>
<feature type="domain" description="3-hydroxyacyl-CoA dehydrogenase C-terminal" evidence="11">
    <location>
        <begin position="490"/>
        <end position="582"/>
    </location>
</feature>
<evidence type="ECO:0000256" key="6">
    <source>
        <dbReference type="ARBA" id="ARBA00023027"/>
    </source>
</evidence>
<evidence type="ECO:0000256" key="2">
    <source>
        <dbReference type="ARBA" id="ARBA00007005"/>
    </source>
</evidence>
<evidence type="ECO:0000259" key="12">
    <source>
        <dbReference type="Pfam" id="PF02737"/>
    </source>
</evidence>
<keyword evidence="9" id="KW-0511">Multifunctional enzyme</keyword>
<keyword evidence="4" id="KW-0442">Lipid degradation</keyword>
<evidence type="ECO:0000256" key="4">
    <source>
        <dbReference type="ARBA" id="ARBA00022963"/>
    </source>
</evidence>
<dbReference type="InterPro" id="IPR029045">
    <property type="entry name" value="ClpP/crotonase-like_dom_sf"/>
</dbReference>
<dbReference type="Gene3D" id="3.90.226.10">
    <property type="entry name" value="2-enoyl-CoA Hydratase, Chain A, domain 1"/>
    <property type="match status" value="1"/>
</dbReference>
<proteinExistence type="inferred from homology"/>
<organism evidence="13 14">
    <name type="scientific">Sphingobacterium corticis</name>
    <dbReference type="NCBI Taxonomy" id="1812823"/>
    <lineage>
        <taxon>Bacteria</taxon>
        <taxon>Pseudomonadati</taxon>
        <taxon>Bacteroidota</taxon>
        <taxon>Sphingobacteriia</taxon>
        <taxon>Sphingobacteriales</taxon>
        <taxon>Sphingobacteriaceae</taxon>
        <taxon>Sphingobacterium</taxon>
    </lineage>
</organism>
<dbReference type="InterPro" id="IPR050136">
    <property type="entry name" value="FA_oxidation_alpha_subunit"/>
</dbReference>
<comment type="pathway">
    <text evidence="1">Lipid metabolism; fatty acid beta-oxidation.</text>
</comment>
<feature type="domain" description="3-hydroxyacyl-CoA dehydrogenase NAD binding" evidence="12">
    <location>
        <begin position="308"/>
        <end position="486"/>
    </location>
</feature>
<dbReference type="Proteomes" id="UP001597393">
    <property type="component" value="Unassembled WGS sequence"/>
</dbReference>
<dbReference type="PANTHER" id="PTHR43612">
    <property type="entry name" value="TRIFUNCTIONAL ENZYME SUBUNIT ALPHA"/>
    <property type="match status" value="1"/>
</dbReference>
<sequence>MSTTENFESFKRFHLQHLENGWIEIVFSPSADENLPSEKHRFTINDLFEFLELAVKNLVHTDVTGLIYRLGNTEANGELDYKTVLSEAKSVDEFRAFLTSLNTMQVKIRRLRKPLISIVEGDFKGTLFGWALMADYRIGFGKTTTVGFPESAYGIFPGYGAFNRMVDLWGIDFALRMANLPKNYSLAEAENLGLIDNQVSNLNEAYALAKKWKQDEVEIDYKTKADNRNALSSYHVNTNFPNVSATKSISKHIDKPLNERLSFESDQYLHVLRSETTFALLRTNYYGIRNIQSKLAGLNKEQSNSIRKIGVVGAGMMGSGIAYEAARAKMNVVLLDVDLAQAEKGKQYSQRITDKQLAKSEITANQQHALLDRIQCTKSYEDLFDADLIVEAVFEDTELKSKVLSKVSVKLHKNAVLATNTTSLPIESLASATQRPENFVGMHFFSPVERMPLLEIIAGAETSEKTKVFALQIAHKLGKIPIIVNDGPAFFTSRIFFHYLLEGITMLLEGISPDMVESAAKNAGFPVGPLLVLDEISLPLMIHVYDQLPQLHDAQRKAYQYLRSVIEQGRLGRKANAGLYDYDEQGKRIALWKDVRLTPSESVHDEADLQARLLHIVALDSFRCLDEGVLLNTLDGDIGSILGIGYAPHTGGVFSHIDQFGLRNFLSDCQRFLKHGEQWNVPRRLVELADQNFKFYTDFQSNWKTDVE</sequence>
<evidence type="ECO:0000256" key="10">
    <source>
        <dbReference type="ARBA" id="ARBA00049556"/>
    </source>
</evidence>
<comment type="similarity">
    <text evidence="2">In the central section; belongs to the 3-hydroxyacyl-CoA dehydrogenase family.</text>
</comment>
<evidence type="ECO:0000256" key="8">
    <source>
        <dbReference type="ARBA" id="ARBA00023239"/>
    </source>
</evidence>
<dbReference type="RefSeq" id="WP_380868957.1">
    <property type="nucleotide sequence ID" value="NZ_JBHUMA010000006.1"/>
</dbReference>
<gene>
    <name evidence="13" type="ORF">ACFSQ3_07660</name>
</gene>
<dbReference type="InterPro" id="IPR006108">
    <property type="entry name" value="3HC_DH_C"/>
</dbReference>
<dbReference type="SUPFAM" id="SSF48179">
    <property type="entry name" value="6-phosphogluconate dehydrogenase C-terminal domain-like"/>
    <property type="match status" value="2"/>
</dbReference>
<comment type="caution">
    <text evidence="13">The sequence shown here is derived from an EMBL/GenBank/DDBJ whole genome shotgun (WGS) entry which is preliminary data.</text>
</comment>
<evidence type="ECO:0000313" key="13">
    <source>
        <dbReference type="EMBL" id="MFD2598826.1"/>
    </source>
</evidence>
<dbReference type="InterPro" id="IPR008927">
    <property type="entry name" value="6-PGluconate_DH-like_C_sf"/>
</dbReference>
<name>A0ABW5NJE7_9SPHI</name>
<keyword evidence="8" id="KW-0456">Lyase</keyword>
<evidence type="ECO:0000256" key="1">
    <source>
        <dbReference type="ARBA" id="ARBA00005005"/>
    </source>
</evidence>
<reference evidence="14" key="1">
    <citation type="journal article" date="2019" name="Int. J. Syst. Evol. Microbiol.">
        <title>The Global Catalogue of Microorganisms (GCM) 10K type strain sequencing project: providing services to taxonomists for standard genome sequencing and annotation.</title>
        <authorList>
            <consortium name="The Broad Institute Genomics Platform"/>
            <consortium name="The Broad Institute Genome Sequencing Center for Infectious Disease"/>
            <person name="Wu L."/>
            <person name="Ma J."/>
        </authorList>
    </citation>
    <scope>NUCLEOTIDE SEQUENCE [LARGE SCALE GENOMIC DNA]</scope>
    <source>
        <strain evidence="14">KCTC 42248</strain>
    </source>
</reference>
<dbReference type="SUPFAM" id="SSF51735">
    <property type="entry name" value="NAD(P)-binding Rossmann-fold domains"/>
    <property type="match status" value="1"/>
</dbReference>
<dbReference type="InterPro" id="IPR036291">
    <property type="entry name" value="NAD(P)-bd_dom_sf"/>
</dbReference>
<evidence type="ECO:0000256" key="7">
    <source>
        <dbReference type="ARBA" id="ARBA00023098"/>
    </source>
</evidence>
<keyword evidence="3" id="KW-0276">Fatty acid metabolism</keyword>
<evidence type="ECO:0000256" key="5">
    <source>
        <dbReference type="ARBA" id="ARBA00023002"/>
    </source>
</evidence>
<dbReference type="Pfam" id="PF00725">
    <property type="entry name" value="3HCDH"/>
    <property type="match status" value="1"/>
</dbReference>
<comment type="catalytic activity">
    <reaction evidence="10">
        <text>a (3S)-3-hydroxyacyl-CoA + NAD(+) = a 3-oxoacyl-CoA + NADH + H(+)</text>
        <dbReference type="Rhea" id="RHEA:22432"/>
        <dbReference type="ChEBI" id="CHEBI:15378"/>
        <dbReference type="ChEBI" id="CHEBI:57318"/>
        <dbReference type="ChEBI" id="CHEBI:57540"/>
        <dbReference type="ChEBI" id="CHEBI:57945"/>
        <dbReference type="ChEBI" id="CHEBI:90726"/>
        <dbReference type="EC" id="1.1.1.35"/>
    </reaction>
</comment>
<protein>
    <submittedName>
        <fullName evidence="13">3-hydroxyacyl-CoA dehydrogenase NAD-binding domain-containing protein</fullName>
    </submittedName>
</protein>
<keyword evidence="6" id="KW-0520">NAD</keyword>
<dbReference type="Pfam" id="PF02737">
    <property type="entry name" value="3HCDH_N"/>
    <property type="match status" value="1"/>
</dbReference>
<evidence type="ECO:0000256" key="3">
    <source>
        <dbReference type="ARBA" id="ARBA00022832"/>
    </source>
</evidence>
<dbReference type="Gene3D" id="3.40.50.720">
    <property type="entry name" value="NAD(P)-binding Rossmann-like Domain"/>
    <property type="match status" value="1"/>
</dbReference>
<evidence type="ECO:0000256" key="9">
    <source>
        <dbReference type="ARBA" id="ARBA00023268"/>
    </source>
</evidence>
<dbReference type="PANTHER" id="PTHR43612:SF3">
    <property type="entry name" value="TRIFUNCTIONAL ENZYME SUBUNIT ALPHA, MITOCHONDRIAL"/>
    <property type="match status" value="1"/>
</dbReference>
<dbReference type="SUPFAM" id="SSF52096">
    <property type="entry name" value="ClpP/crotonase"/>
    <property type="match status" value="1"/>
</dbReference>
<keyword evidence="7" id="KW-0443">Lipid metabolism</keyword>
<accession>A0ABW5NJE7</accession>
<dbReference type="CDD" id="cd06558">
    <property type="entry name" value="crotonase-like"/>
    <property type="match status" value="1"/>
</dbReference>
<dbReference type="Gene3D" id="1.10.1040.50">
    <property type="match status" value="1"/>
</dbReference>
<dbReference type="InterPro" id="IPR006176">
    <property type="entry name" value="3-OHacyl-CoA_DH_NAD-bd"/>
</dbReference>
<dbReference type="Pfam" id="PF00378">
    <property type="entry name" value="ECH_1"/>
    <property type="match status" value="1"/>
</dbReference>
<keyword evidence="5" id="KW-0560">Oxidoreductase</keyword>
<dbReference type="EMBL" id="JBHUMA010000006">
    <property type="protein sequence ID" value="MFD2598826.1"/>
    <property type="molecule type" value="Genomic_DNA"/>
</dbReference>
<evidence type="ECO:0000313" key="14">
    <source>
        <dbReference type="Proteomes" id="UP001597393"/>
    </source>
</evidence>
<keyword evidence="14" id="KW-1185">Reference proteome</keyword>
<dbReference type="InterPro" id="IPR001753">
    <property type="entry name" value="Enoyl-CoA_hydra/iso"/>
</dbReference>